<evidence type="ECO:0000313" key="3">
    <source>
        <dbReference type="Proteomes" id="UP001372834"/>
    </source>
</evidence>
<dbReference type="AlphaFoldDB" id="A0AAN8SJY3"/>
<proteinExistence type="predicted"/>
<evidence type="ECO:0000256" key="1">
    <source>
        <dbReference type="SAM" id="Phobius"/>
    </source>
</evidence>
<sequence>MLISTINGPSSWIWTVEVLTGYWGVTWWNISFDIRTRAKYIENDVTIHYKKLTHKWYKSYMSKTSLETNFDGIEIEIELVGEPFGRTLFTLAKN</sequence>
<accession>A0AAN8SJY3</accession>
<protein>
    <submittedName>
        <fullName evidence="2">Uncharacterized protein</fullName>
    </submittedName>
</protein>
<evidence type="ECO:0000313" key="2">
    <source>
        <dbReference type="EMBL" id="KAK6645380.1"/>
    </source>
</evidence>
<name>A0AAN8SJY3_POLSC</name>
<gene>
    <name evidence="2" type="ORF">RUM43_001656</name>
</gene>
<organism evidence="2 3">
    <name type="scientific">Polyplax serrata</name>
    <name type="common">Common mouse louse</name>
    <dbReference type="NCBI Taxonomy" id="468196"/>
    <lineage>
        <taxon>Eukaryota</taxon>
        <taxon>Metazoa</taxon>
        <taxon>Ecdysozoa</taxon>
        <taxon>Arthropoda</taxon>
        <taxon>Hexapoda</taxon>
        <taxon>Insecta</taxon>
        <taxon>Pterygota</taxon>
        <taxon>Neoptera</taxon>
        <taxon>Paraneoptera</taxon>
        <taxon>Psocodea</taxon>
        <taxon>Troctomorpha</taxon>
        <taxon>Phthiraptera</taxon>
        <taxon>Anoplura</taxon>
        <taxon>Polyplacidae</taxon>
        <taxon>Polyplax</taxon>
    </lineage>
</organism>
<feature type="transmembrane region" description="Helical" evidence="1">
    <location>
        <begin position="12"/>
        <end position="30"/>
    </location>
</feature>
<keyword evidence="1" id="KW-0812">Transmembrane</keyword>
<comment type="caution">
    <text evidence="2">The sequence shown here is derived from an EMBL/GenBank/DDBJ whole genome shotgun (WGS) entry which is preliminary data.</text>
</comment>
<keyword evidence="1" id="KW-0472">Membrane</keyword>
<keyword evidence="1" id="KW-1133">Transmembrane helix</keyword>
<dbReference type="EMBL" id="JAWJWE010000001">
    <property type="protein sequence ID" value="KAK6645380.1"/>
    <property type="molecule type" value="Genomic_DNA"/>
</dbReference>
<dbReference type="Proteomes" id="UP001372834">
    <property type="component" value="Unassembled WGS sequence"/>
</dbReference>
<reference evidence="2 3" key="1">
    <citation type="submission" date="2023-10" db="EMBL/GenBank/DDBJ databases">
        <title>Genomes of two closely related lineages of the louse Polyplax serrata with different host specificities.</title>
        <authorList>
            <person name="Martinu J."/>
            <person name="Tarabai H."/>
            <person name="Stefka J."/>
            <person name="Hypsa V."/>
        </authorList>
    </citation>
    <scope>NUCLEOTIDE SEQUENCE [LARGE SCALE GENOMIC DNA]</scope>
    <source>
        <strain evidence="2">HR10_N</strain>
    </source>
</reference>